<feature type="transmembrane region" description="Helical" evidence="1">
    <location>
        <begin position="37"/>
        <end position="57"/>
    </location>
</feature>
<keyword evidence="1" id="KW-1133">Transmembrane helix</keyword>
<dbReference type="EMBL" id="JBHSKF010000018">
    <property type="protein sequence ID" value="MFC5290785.1"/>
    <property type="molecule type" value="Genomic_DNA"/>
</dbReference>
<protein>
    <submittedName>
        <fullName evidence="2">Uncharacterized protein</fullName>
    </submittedName>
</protein>
<dbReference type="Proteomes" id="UP001596157">
    <property type="component" value="Unassembled WGS sequence"/>
</dbReference>
<evidence type="ECO:0000313" key="2">
    <source>
        <dbReference type="EMBL" id="MFC5290785.1"/>
    </source>
</evidence>
<proteinExistence type="predicted"/>
<keyword evidence="1" id="KW-0472">Membrane</keyword>
<gene>
    <name evidence="2" type="ORF">ACFPM7_27365</name>
</gene>
<name>A0ABW0EX06_9PSEU</name>
<evidence type="ECO:0000313" key="3">
    <source>
        <dbReference type="Proteomes" id="UP001596157"/>
    </source>
</evidence>
<evidence type="ECO:0000256" key="1">
    <source>
        <dbReference type="SAM" id="Phobius"/>
    </source>
</evidence>
<accession>A0ABW0EX06</accession>
<feature type="transmembrane region" description="Helical" evidence="1">
    <location>
        <begin position="6"/>
        <end position="25"/>
    </location>
</feature>
<comment type="caution">
    <text evidence="2">The sequence shown here is derived from an EMBL/GenBank/DDBJ whole genome shotgun (WGS) entry which is preliminary data.</text>
</comment>
<feature type="transmembrane region" description="Helical" evidence="1">
    <location>
        <begin position="63"/>
        <end position="81"/>
    </location>
</feature>
<organism evidence="2 3">
    <name type="scientific">Actinokineospora guangxiensis</name>
    <dbReference type="NCBI Taxonomy" id="1490288"/>
    <lineage>
        <taxon>Bacteria</taxon>
        <taxon>Bacillati</taxon>
        <taxon>Actinomycetota</taxon>
        <taxon>Actinomycetes</taxon>
        <taxon>Pseudonocardiales</taxon>
        <taxon>Pseudonocardiaceae</taxon>
        <taxon>Actinokineospora</taxon>
    </lineage>
</organism>
<dbReference type="RefSeq" id="WP_378250680.1">
    <property type="nucleotide sequence ID" value="NZ_JBHSKF010000018.1"/>
</dbReference>
<reference evidence="3" key="1">
    <citation type="journal article" date="2019" name="Int. J. Syst. Evol. Microbiol.">
        <title>The Global Catalogue of Microorganisms (GCM) 10K type strain sequencing project: providing services to taxonomists for standard genome sequencing and annotation.</title>
        <authorList>
            <consortium name="The Broad Institute Genomics Platform"/>
            <consortium name="The Broad Institute Genome Sequencing Center for Infectious Disease"/>
            <person name="Wu L."/>
            <person name="Ma J."/>
        </authorList>
    </citation>
    <scope>NUCLEOTIDE SEQUENCE [LARGE SCALE GENOMIC DNA]</scope>
    <source>
        <strain evidence="3">CCUG 59778</strain>
    </source>
</reference>
<keyword evidence="1" id="KW-0812">Transmembrane</keyword>
<keyword evidence="3" id="KW-1185">Reference proteome</keyword>
<sequence length="82" mass="8085">MEGWRILATALLGAGGLLLVLLTMAKVRDRAGRSGPVAMAGAVSVTVLALLCLFTATVLAAPVAWGAVVVVCGAAVVLALVG</sequence>